<proteinExistence type="inferred from homology"/>
<reference evidence="3 4" key="1">
    <citation type="submission" date="2019-03" db="EMBL/GenBank/DDBJ databases">
        <title>Novel species of Flavobacterium.</title>
        <authorList>
            <person name="Liu Q."/>
            <person name="Xin Y.-H."/>
        </authorList>
    </citation>
    <scope>NUCLEOTIDE SEQUENCE [LARGE SCALE GENOMIC DNA]</scope>
    <source>
        <strain evidence="3 4">LB3P52</strain>
    </source>
</reference>
<sequence>MKKAIIIGATSGIGKGLAKLLSDNNYVVGITGRRTELLEKLKSEKPNSYFIKTFDITDIKIAVEKLDELKTELGGLDLLIISSGTGDLNDNLDFEIEKRTIDTNVLGFTCIANWAFNLFEKQKFGHLVAISSVGGLRGSRQAPSYNATKAFQINYLEALRQKATKLKQPIFVTDIRPGFVDTDMAKGEGQFWVATVDKATRQIFGAINGKKKIVYVTKRWRLIATILKRIPRPIYDRM</sequence>
<evidence type="ECO:0000313" key="4">
    <source>
        <dbReference type="Proteomes" id="UP000294814"/>
    </source>
</evidence>
<keyword evidence="4" id="KW-1185">Reference proteome</keyword>
<protein>
    <submittedName>
        <fullName evidence="3">SDR family NAD(P)-dependent oxidoreductase</fullName>
    </submittedName>
</protein>
<dbReference type="RefSeq" id="WP_131915036.1">
    <property type="nucleotide sequence ID" value="NZ_SMLG01000001.1"/>
</dbReference>
<dbReference type="InterPro" id="IPR002347">
    <property type="entry name" value="SDR_fam"/>
</dbReference>
<comment type="caution">
    <text evidence="3">The sequence shown here is derived from an EMBL/GenBank/DDBJ whole genome shotgun (WGS) entry which is preliminary data.</text>
</comment>
<gene>
    <name evidence="3" type="ORF">E0I26_03165</name>
</gene>
<accession>A0A4R5FCZ5</accession>
<dbReference type="InterPro" id="IPR036291">
    <property type="entry name" value="NAD(P)-bd_dom_sf"/>
</dbReference>
<dbReference type="GO" id="GO:0016491">
    <property type="term" value="F:oxidoreductase activity"/>
    <property type="evidence" value="ECO:0007669"/>
    <property type="project" value="UniProtKB-KW"/>
</dbReference>
<evidence type="ECO:0000256" key="1">
    <source>
        <dbReference type="ARBA" id="ARBA00006484"/>
    </source>
</evidence>
<evidence type="ECO:0000313" key="3">
    <source>
        <dbReference type="EMBL" id="TDE47102.1"/>
    </source>
</evidence>
<evidence type="ECO:0000256" key="2">
    <source>
        <dbReference type="ARBA" id="ARBA00023002"/>
    </source>
</evidence>
<dbReference type="GO" id="GO:0016020">
    <property type="term" value="C:membrane"/>
    <property type="evidence" value="ECO:0007669"/>
    <property type="project" value="TreeGrafter"/>
</dbReference>
<dbReference type="PANTHER" id="PTHR44196:SF3">
    <property type="entry name" value="SHORT CHAIN DEHYDROGENASE FAMILY PROTEIN"/>
    <property type="match status" value="1"/>
</dbReference>
<dbReference type="AlphaFoldDB" id="A0A4R5FCZ5"/>
<name>A0A4R5FCZ5_9FLAO</name>
<comment type="similarity">
    <text evidence="1">Belongs to the short-chain dehydrogenases/reductases (SDR) family.</text>
</comment>
<dbReference type="Proteomes" id="UP000294814">
    <property type="component" value="Unassembled WGS sequence"/>
</dbReference>
<dbReference type="PRINTS" id="PR00081">
    <property type="entry name" value="GDHRDH"/>
</dbReference>
<dbReference type="EMBL" id="SMLG01000001">
    <property type="protein sequence ID" value="TDE47102.1"/>
    <property type="molecule type" value="Genomic_DNA"/>
</dbReference>
<keyword evidence="2" id="KW-0560">Oxidoreductase</keyword>
<dbReference type="SUPFAM" id="SSF51735">
    <property type="entry name" value="NAD(P)-binding Rossmann-fold domains"/>
    <property type="match status" value="1"/>
</dbReference>
<dbReference type="PANTHER" id="PTHR44196">
    <property type="entry name" value="DEHYDROGENASE/REDUCTASE SDR FAMILY MEMBER 7B"/>
    <property type="match status" value="1"/>
</dbReference>
<organism evidence="3 4">
    <name type="scientific">Flavobacterium rhamnosiphilum</name>
    <dbReference type="NCBI Taxonomy" id="2541724"/>
    <lineage>
        <taxon>Bacteria</taxon>
        <taxon>Pseudomonadati</taxon>
        <taxon>Bacteroidota</taxon>
        <taxon>Flavobacteriia</taxon>
        <taxon>Flavobacteriales</taxon>
        <taxon>Flavobacteriaceae</taxon>
        <taxon>Flavobacterium</taxon>
    </lineage>
</organism>
<dbReference type="Gene3D" id="3.40.50.720">
    <property type="entry name" value="NAD(P)-binding Rossmann-like Domain"/>
    <property type="match status" value="1"/>
</dbReference>
<dbReference type="OrthoDB" id="822355at2"/>
<dbReference type="Pfam" id="PF00106">
    <property type="entry name" value="adh_short"/>
    <property type="match status" value="1"/>
</dbReference>